<dbReference type="Pfam" id="PF12146">
    <property type="entry name" value="Hydrolase_4"/>
    <property type="match status" value="1"/>
</dbReference>
<dbReference type="eggNOG" id="KOG1455">
    <property type="taxonomic scope" value="Eukaryota"/>
</dbReference>
<gene>
    <name evidence="3" type="ORF">BEWA_037940</name>
</gene>
<evidence type="ECO:0000313" key="3">
    <source>
        <dbReference type="EMBL" id="EKX73757.1"/>
    </source>
</evidence>
<comment type="caution">
    <text evidence="3">The sequence shown here is derived from an EMBL/GenBank/DDBJ whole genome shotgun (WGS) entry which is preliminary data.</text>
</comment>
<feature type="signal peptide" evidence="1">
    <location>
        <begin position="1"/>
        <end position="22"/>
    </location>
</feature>
<feature type="chain" id="PRO_5003953168" description="Serine aminopeptidase S33 domain-containing protein" evidence="1">
    <location>
        <begin position="23"/>
        <end position="430"/>
    </location>
</feature>
<keyword evidence="1" id="KW-0732">Signal</keyword>
<organism evidence="3 4">
    <name type="scientific">Theileria equi strain WA</name>
    <dbReference type="NCBI Taxonomy" id="1537102"/>
    <lineage>
        <taxon>Eukaryota</taxon>
        <taxon>Sar</taxon>
        <taxon>Alveolata</taxon>
        <taxon>Apicomplexa</taxon>
        <taxon>Aconoidasida</taxon>
        <taxon>Piroplasmida</taxon>
        <taxon>Theileriidae</taxon>
        <taxon>Theileria</taxon>
    </lineage>
</organism>
<dbReference type="SUPFAM" id="SSF53474">
    <property type="entry name" value="alpha/beta-Hydrolases"/>
    <property type="match status" value="1"/>
</dbReference>
<feature type="domain" description="Serine aminopeptidase S33" evidence="2">
    <location>
        <begin position="162"/>
        <end position="402"/>
    </location>
</feature>
<reference evidence="3 4" key="1">
    <citation type="journal article" date="2012" name="BMC Genomics">
        <title>Comparative genomic analysis and phylogenetic position of Theileria equi.</title>
        <authorList>
            <person name="Kappmeyer L.S."/>
            <person name="Thiagarajan M."/>
            <person name="Herndon D.R."/>
            <person name="Ramsay J.D."/>
            <person name="Caler E."/>
            <person name="Djikeng A."/>
            <person name="Gillespie J.J."/>
            <person name="Lau A.O."/>
            <person name="Roalson E.H."/>
            <person name="Silva J.C."/>
            <person name="Silva M.G."/>
            <person name="Suarez C.E."/>
            <person name="Ueti M.W."/>
            <person name="Nene V.M."/>
            <person name="Mealey R.H."/>
            <person name="Knowles D.P."/>
            <person name="Brayton K.A."/>
        </authorList>
    </citation>
    <scope>NUCLEOTIDE SEQUENCE [LARGE SCALE GENOMIC DNA]</scope>
    <source>
        <strain evidence="3 4">WA</strain>
    </source>
</reference>
<dbReference type="KEGG" id="beq:BEWA_037940"/>
<dbReference type="AlphaFoldDB" id="L1LEC5"/>
<dbReference type="PANTHER" id="PTHR11614">
    <property type="entry name" value="PHOSPHOLIPASE-RELATED"/>
    <property type="match status" value="1"/>
</dbReference>
<dbReference type="STRING" id="1537102.L1LEC5"/>
<evidence type="ECO:0000259" key="2">
    <source>
        <dbReference type="Pfam" id="PF12146"/>
    </source>
</evidence>
<dbReference type="InterPro" id="IPR051044">
    <property type="entry name" value="MAG_DAG_Lipase"/>
</dbReference>
<evidence type="ECO:0000256" key="1">
    <source>
        <dbReference type="SAM" id="SignalP"/>
    </source>
</evidence>
<accession>L1LEC5</accession>
<sequence length="430" mass="49127">MLFYTAVLILTSSLILDLCVRCYTLGRLPSNKLHRIHSNIGSEPKMTYNLGGGQILMSCFRNKQGLLIRTYAARIKNPKASIILVHGVRSHFRADYSAYNLDWHCKHIGDSVTSKALEVSTMEFNHVFANSRLNSNETFDNQFLHGKNVLDTTPRFQYEGSFIECLNNMGFSIYALDLQSHGLSEGFSGKRCLVNKFDDFAHDVIQFIDIVKRNQFENKEEKWNPDLFTHDTVNDGNKYYLGGLSMGGNIVIRTIQLFNKYSKSKTRLVDGLLCLSGMLNIDYHFSGYLKQASFPLIRFLAKIRPHWTLILEEAGQYAETISLFMRYHDPLYHSKRLPCKMVVTLFDATKTLERDMLYYPKDLPTLVIHSTDDKTCDVKGARDFANVHFKDNDNVQLVEIDGEAHVISSPLYTPIVSPIISKWFDGLSKA</sequence>
<dbReference type="InterPro" id="IPR029058">
    <property type="entry name" value="AB_hydrolase_fold"/>
</dbReference>
<dbReference type="EMBL" id="ACOU01000002">
    <property type="protein sequence ID" value="EKX73757.1"/>
    <property type="molecule type" value="Genomic_DNA"/>
</dbReference>
<dbReference type="VEuPathDB" id="PiroplasmaDB:BEWA_037940"/>
<dbReference type="OrthoDB" id="2498029at2759"/>
<dbReference type="GeneID" id="15803121"/>
<dbReference type="InterPro" id="IPR022742">
    <property type="entry name" value="Hydrolase_4"/>
</dbReference>
<evidence type="ECO:0000313" key="4">
    <source>
        <dbReference type="Proteomes" id="UP000031512"/>
    </source>
</evidence>
<proteinExistence type="predicted"/>
<dbReference type="Gene3D" id="3.40.50.1820">
    <property type="entry name" value="alpha/beta hydrolase"/>
    <property type="match status" value="1"/>
</dbReference>
<dbReference type="RefSeq" id="XP_004833209.1">
    <property type="nucleotide sequence ID" value="XM_004833152.1"/>
</dbReference>
<name>L1LEC5_THEEQ</name>
<protein>
    <recommendedName>
        <fullName evidence="2">Serine aminopeptidase S33 domain-containing protein</fullName>
    </recommendedName>
</protein>
<keyword evidence="4" id="KW-1185">Reference proteome</keyword>
<dbReference type="Proteomes" id="UP000031512">
    <property type="component" value="Unassembled WGS sequence"/>
</dbReference>